<evidence type="ECO:0000256" key="5">
    <source>
        <dbReference type="ARBA" id="ARBA00023136"/>
    </source>
</evidence>
<dbReference type="PANTHER" id="PTHR32322:SF2">
    <property type="entry name" value="EAMA DOMAIN-CONTAINING PROTEIN"/>
    <property type="match status" value="1"/>
</dbReference>
<evidence type="ECO:0000256" key="2">
    <source>
        <dbReference type="ARBA" id="ARBA00007362"/>
    </source>
</evidence>
<evidence type="ECO:0000256" key="6">
    <source>
        <dbReference type="SAM" id="Phobius"/>
    </source>
</evidence>
<evidence type="ECO:0000256" key="3">
    <source>
        <dbReference type="ARBA" id="ARBA00022692"/>
    </source>
</evidence>
<comment type="caution">
    <text evidence="8">The sequence shown here is derived from an EMBL/GenBank/DDBJ whole genome shotgun (WGS) entry which is preliminary data.</text>
</comment>
<dbReference type="Gene3D" id="1.10.3730.20">
    <property type="match status" value="1"/>
</dbReference>
<evidence type="ECO:0000256" key="4">
    <source>
        <dbReference type="ARBA" id="ARBA00022989"/>
    </source>
</evidence>
<feature type="transmembrane region" description="Helical" evidence="6">
    <location>
        <begin position="115"/>
        <end position="131"/>
    </location>
</feature>
<organism evidence="8 9">
    <name type="scientific">Methylohalomonas lacus</name>
    <dbReference type="NCBI Taxonomy" id="398773"/>
    <lineage>
        <taxon>Bacteria</taxon>
        <taxon>Pseudomonadati</taxon>
        <taxon>Pseudomonadota</taxon>
        <taxon>Gammaproteobacteria</taxon>
        <taxon>Methylohalomonadales</taxon>
        <taxon>Methylohalomonadaceae</taxon>
        <taxon>Methylohalomonas</taxon>
    </lineage>
</organism>
<feature type="transmembrane region" description="Helical" evidence="6">
    <location>
        <begin position="56"/>
        <end position="76"/>
    </location>
</feature>
<name>A0AAE3L3S9_9GAMM</name>
<feature type="transmembrane region" description="Helical" evidence="6">
    <location>
        <begin position="82"/>
        <end position="103"/>
    </location>
</feature>
<accession>A0AAE3L3S9</accession>
<feature type="transmembrane region" description="Helical" evidence="6">
    <location>
        <begin position="231"/>
        <end position="250"/>
    </location>
</feature>
<feature type="transmembrane region" description="Helical" evidence="6">
    <location>
        <begin position="28"/>
        <end position="44"/>
    </location>
</feature>
<dbReference type="EMBL" id="JANUCT010000004">
    <property type="protein sequence ID" value="MCS3902678.1"/>
    <property type="molecule type" value="Genomic_DNA"/>
</dbReference>
<feature type="transmembrane region" description="Helical" evidence="6">
    <location>
        <begin position="199"/>
        <end position="219"/>
    </location>
</feature>
<dbReference type="InterPro" id="IPR050638">
    <property type="entry name" value="AA-Vitamin_Transporters"/>
</dbReference>
<dbReference type="AlphaFoldDB" id="A0AAE3L3S9"/>
<evidence type="ECO:0000256" key="1">
    <source>
        <dbReference type="ARBA" id="ARBA00004141"/>
    </source>
</evidence>
<dbReference type="InterPro" id="IPR000620">
    <property type="entry name" value="EamA_dom"/>
</dbReference>
<keyword evidence="5 6" id="KW-0472">Membrane</keyword>
<comment type="similarity">
    <text evidence="2">Belongs to the EamA transporter family.</text>
</comment>
<feature type="transmembrane region" description="Helical" evidence="6">
    <location>
        <begin position="256"/>
        <end position="273"/>
    </location>
</feature>
<dbReference type="Proteomes" id="UP001204445">
    <property type="component" value="Unassembled WGS sequence"/>
</dbReference>
<feature type="domain" description="EamA" evidence="7">
    <location>
        <begin position="1"/>
        <end position="126"/>
    </location>
</feature>
<dbReference type="PANTHER" id="PTHR32322">
    <property type="entry name" value="INNER MEMBRANE TRANSPORTER"/>
    <property type="match status" value="1"/>
</dbReference>
<proteinExistence type="inferred from homology"/>
<dbReference type="InterPro" id="IPR037185">
    <property type="entry name" value="EmrE-like"/>
</dbReference>
<feature type="transmembrane region" description="Helical" evidence="6">
    <location>
        <begin position="168"/>
        <end position="187"/>
    </location>
</feature>
<sequence length="283" mass="30565">MLATAIWSGFIIVSRAGGTSVLTPFDTAALRFGTALLILLPIWWRQRRPRQLFSRPVLLFAVFGGVAYALLVYGAFKYAPATHAAILLPGVMPFTIAFFAWWLLGERLNRARQTGLLFIAIGTACLGWDTFRHDQIAWLGDVLFLAAALCWGYYTILIRCQPITPWEATVGGAIVAAVLYLPVYLLFLPKAISAAPWHVLLLQSAYQGVLAIIIAMLLYMRAVTLIGPSGMGAFMALVPAIAGFAAVPLLGESVSLPLAIGLLLVSAGAYFGTRNQRAAVIPD</sequence>
<keyword evidence="4 6" id="KW-1133">Transmembrane helix</keyword>
<comment type="subcellular location">
    <subcellularLocation>
        <location evidence="1">Membrane</location>
        <topology evidence="1">Multi-pass membrane protein</topology>
    </subcellularLocation>
</comment>
<keyword evidence="3 6" id="KW-0812">Transmembrane</keyword>
<evidence type="ECO:0000313" key="8">
    <source>
        <dbReference type="EMBL" id="MCS3902678.1"/>
    </source>
</evidence>
<dbReference type="GO" id="GO:0016020">
    <property type="term" value="C:membrane"/>
    <property type="evidence" value="ECO:0007669"/>
    <property type="project" value="UniProtKB-SubCell"/>
</dbReference>
<dbReference type="SUPFAM" id="SSF103481">
    <property type="entry name" value="Multidrug resistance efflux transporter EmrE"/>
    <property type="match status" value="2"/>
</dbReference>
<feature type="domain" description="EamA" evidence="7">
    <location>
        <begin position="139"/>
        <end position="271"/>
    </location>
</feature>
<evidence type="ECO:0000259" key="7">
    <source>
        <dbReference type="Pfam" id="PF00892"/>
    </source>
</evidence>
<dbReference type="Pfam" id="PF00892">
    <property type="entry name" value="EamA"/>
    <property type="match status" value="2"/>
</dbReference>
<protein>
    <submittedName>
        <fullName evidence="8">Drug/metabolite transporter (DMT)-like permease</fullName>
    </submittedName>
</protein>
<gene>
    <name evidence="8" type="ORF">J2T55_000682</name>
</gene>
<keyword evidence="9" id="KW-1185">Reference proteome</keyword>
<reference evidence="8" key="1">
    <citation type="submission" date="2022-08" db="EMBL/GenBank/DDBJ databases">
        <title>Genomic Encyclopedia of Type Strains, Phase III (KMG-III): the genomes of soil and plant-associated and newly described type strains.</title>
        <authorList>
            <person name="Whitman W."/>
        </authorList>
    </citation>
    <scope>NUCLEOTIDE SEQUENCE</scope>
    <source>
        <strain evidence="8">HMT 1</strain>
    </source>
</reference>
<feature type="transmembrane region" description="Helical" evidence="6">
    <location>
        <begin position="137"/>
        <end position="156"/>
    </location>
</feature>
<evidence type="ECO:0000313" key="9">
    <source>
        <dbReference type="Proteomes" id="UP001204445"/>
    </source>
</evidence>